<evidence type="ECO:0000259" key="3">
    <source>
        <dbReference type="Pfam" id="PF00725"/>
    </source>
</evidence>
<dbReference type="GO" id="GO:0004300">
    <property type="term" value="F:enoyl-CoA hydratase activity"/>
    <property type="evidence" value="ECO:0007669"/>
    <property type="project" value="TreeGrafter"/>
</dbReference>
<dbReference type="Pfam" id="PF00725">
    <property type="entry name" value="3HCDH"/>
    <property type="match status" value="1"/>
</dbReference>
<evidence type="ECO:0000313" key="5">
    <source>
        <dbReference type="EMBL" id="JAP43777.1"/>
    </source>
</evidence>
<dbReference type="PROSITE" id="PS00067">
    <property type="entry name" value="3HCDH"/>
    <property type="match status" value="1"/>
</dbReference>
<organism evidence="5">
    <name type="scientific">Schistocephalus solidus</name>
    <name type="common">Tapeworm</name>
    <dbReference type="NCBI Taxonomy" id="70667"/>
    <lineage>
        <taxon>Eukaryota</taxon>
        <taxon>Metazoa</taxon>
        <taxon>Spiralia</taxon>
        <taxon>Lophotrochozoa</taxon>
        <taxon>Platyhelminthes</taxon>
        <taxon>Cestoda</taxon>
        <taxon>Eucestoda</taxon>
        <taxon>Diphyllobothriidea</taxon>
        <taxon>Diphyllobothriidae</taxon>
        <taxon>Schistocephalus</taxon>
    </lineage>
</organism>
<dbReference type="GO" id="GO:0006635">
    <property type="term" value="P:fatty acid beta-oxidation"/>
    <property type="evidence" value="ECO:0007669"/>
    <property type="project" value="TreeGrafter"/>
</dbReference>
<dbReference type="GO" id="GO:0070403">
    <property type="term" value="F:NAD+ binding"/>
    <property type="evidence" value="ECO:0007669"/>
    <property type="project" value="InterPro"/>
</dbReference>
<evidence type="ECO:0000256" key="1">
    <source>
        <dbReference type="ARBA" id="ARBA00005005"/>
    </source>
</evidence>
<keyword evidence="2" id="KW-0560">Oxidoreductase</keyword>
<feature type="domain" description="3-hydroxyacyl-CoA dehydrogenase NAD binding" evidence="4">
    <location>
        <begin position="96"/>
        <end position="273"/>
    </location>
</feature>
<reference evidence="5" key="1">
    <citation type="submission" date="2016-01" db="EMBL/GenBank/DDBJ databases">
        <title>Reference transcriptome for the parasite Schistocephalus solidus: insights into the molecular evolution of parasitism.</title>
        <authorList>
            <person name="Hebert F.O."/>
            <person name="Grambauer S."/>
            <person name="Barber I."/>
            <person name="Landry C.R."/>
            <person name="Aubin-Horth N."/>
        </authorList>
    </citation>
    <scope>NUCLEOTIDE SEQUENCE</scope>
</reference>
<proteinExistence type="predicted"/>
<dbReference type="AlphaFoldDB" id="A0A0X3P1T5"/>
<protein>
    <submittedName>
        <fullName evidence="6">Trifunctional enzyme subunit alpha</fullName>
    </submittedName>
</protein>
<dbReference type="InterPro" id="IPR050136">
    <property type="entry name" value="FA_oxidation_alpha_subunit"/>
</dbReference>
<dbReference type="GO" id="GO:0016507">
    <property type="term" value="C:mitochondrial fatty acid beta-oxidation multienzyme complex"/>
    <property type="evidence" value="ECO:0007669"/>
    <property type="project" value="TreeGrafter"/>
</dbReference>
<dbReference type="Gene3D" id="3.40.50.720">
    <property type="entry name" value="NAD(P)-binding Rossmann-like Domain"/>
    <property type="match status" value="1"/>
</dbReference>
<dbReference type="GO" id="GO:0016509">
    <property type="term" value="F:long-chain (3S)-3-hydroxyacyl-CoA dehydrogenase (NAD+) activity"/>
    <property type="evidence" value="ECO:0007669"/>
    <property type="project" value="TreeGrafter"/>
</dbReference>
<dbReference type="InterPro" id="IPR036291">
    <property type="entry name" value="NAD(P)-bd_dom_sf"/>
</dbReference>
<dbReference type="InterPro" id="IPR006176">
    <property type="entry name" value="3-OHacyl-CoA_DH_NAD-bd"/>
</dbReference>
<dbReference type="PANTHER" id="PTHR43612:SF3">
    <property type="entry name" value="TRIFUNCTIONAL ENZYME SUBUNIT ALPHA, MITOCHONDRIAL"/>
    <property type="match status" value="1"/>
</dbReference>
<dbReference type="Gene3D" id="3.90.226.10">
    <property type="entry name" value="2-enoyl-CoA Hydratase, Chain A, domain 1"/>
    <property type="match status" value="1"/>
</dbReference>
<dbReference type="InterPro" id="IPR006180">
    <property type="entry name" value="3-OHacyl-CoA_DH_CS"/>
</dbReference>
<evidence type="ECO:0000259" key="4">
    <source>
        <dbReference type="Pfam" id="PF02737"/>
    </source>
</evidence>
<accession>A0A0X3P1T5</accession>
<dbReference type="EMBL" id="GEEE01019448">
    <property type="protein sequence ID" value="JAP43777.1"/>
    <property type="molecule type" value="Transcribed_RNA"/>
</dbReference>
<evidence type="ECO:0000256" key="2">
    <source>
        <dbReference type="ARBA" id="ARBA00023002"/>
    </source>
</evidence>
<dbReference type="SUPFAM" id="SSF48179">
    <property type="entry name" value="6-phosphogluconate dehydrogenase C-terminal domain-like"/>
    <property type="match status" value="2"/>
</dbReference>
<name>A0A0X3P1T5_SCHSO</name>
<dbReference type="Gene3D" id="1.10.1040.50">
    <property type="match status" value="1"/>
</dbReference>
<sequence length="497" mass="54436">MRYLVGTAFGCSFFFDRAKKQVMKQTKGLYPAPLRIIEVMKKSIAKGSTVGYQEEAKAFGQLAMTSESKALFGLFFGHSECKRRRFPDPVKPVKQLAVLGAGLMGAGIAQVSVQRGLPTIMRDVSVAGLARGQHQIQTNLDKLVKRKRMSTMEREQVFSSLECVTGISHLARADMVIEAVFEDLTLKHRVLREVEDAVSPETIFASNTSALPISKIAEVSKRPEKVIGMHYFSPVDKMELLEIILTDKTSKDTMHSAGDVGLRQGKVLIFVKDGPGFYTTRILAPMLSEAIRLMQEGVSPTELDAATQAFGWPVGMATLADEVGLDVAVHVAEDLGAALGKRVQGGDINVLRDLVKLGMLGRKSGKGCLEYTSHSKHRHVNPALSEVLTQYAVPAPVPNNHERIQYRLFSRFVNEAVLCLQEGILVNGPVEGDIGAVFGLGFPPCLGGPFRYLDLHGATALVERMEGFRQQLGDYFMPCDLLLAHAKDPSKKFHPTA</sequence>
<dbReference type="FunFam" id="1.10.1040.50:FF:000002">
    <property type="entry name" value="Trifunctional enzyme subunit alpha, mitochondrial"/>
    <property type="match status" value="1"/>
</dbReference>
<feature type="domain" description="3-hydroxyacyl-CoA dehydrogenase C-terminal" evidence="3">
    <location>
        <begin position="276"/>
        <end position="371"/>
    </location>
</feature>
<evidence type="ECO:0000313" key="6">
    <source>
        <dbReference type="EMBL" id="JAP51119.1"/>
    </source>
</evidence>
<dbReference type="SUPFAM" id="SSF51735">
    <property type="entry name" value="NAD(P)-binding Rossmann-fold domains"/>
    <property type="match status" value="1"/>
</dbReference>
<comment type="pathway">
    <text evidence="1">Lipid metabolism; fatty acid beta-oxidation.</text>
</comment>
<dbReference type="PANTHER" id="PTHR43612">
    <property type="entry name" value="TRIFUNCTIONAL ENZYME SUBUNIT ALPHA"/>
    <property type="match status" value="1"/>
</dbReference>
<dbReference type="InterPro" id="IPR008927">
    <property type="entry name" value="6-PGluconate_DH-like_C_sf"/>
</dbReference>
<dbReference type="EMBL" id="GEEE01012106">
    <property type="protein sequence ID" value="JAP51119.1"/>
    <property type="molecule type" value="Transcribed_RNA"/>
</dbReference>
<gene>
    <name evidence="6" type="primary">ECHA</name>
    <name evidence="5" type="ORF">TR97734</name>
</gene>
<dbReference type="InterPro" id="IPR006108">
    <property type="entry name" value="3HC_DH_C"/>
</dbReference>
<dbReference type="FunFam" id="3.40.50.720:FF:000009">
    <property type="entry name" value="Fatty oxidation complex, alpha subunit"/>
    <property type="match status" value="1"/>
</dbReference>
<dbReference type="Pfam" id="PF02737">
    <property type="entry name" value="3HCDH_N"/>
    <property type="match status" value="1"/>
</dbReference>